<feature type="compositionally biased region" description="Basic residues" evidence="1">
    <location>
        <begin position="1"/>
        <end position="11"/>
    </location>
</feature>
<dbReference type="Proteomes" id="UP001589710">
    <property type="component" value="Unassembled WGS sequence"/>
</dbReference>
<name>A0ABV5RFB3_9ACTN</name>
<reference evidence="2 3" key="1">
    <citation type="submission" date="2024-09" db="EMBL/GenBank/DDBJ databases">
        <authorList>
            <person name="Sun Q."/>
            <person name="Mori K."/>
        </authorList>
    </citation>
    <scope>NUCLEOTIDE SEQUENCE [LARGE SCALE GENOMIC DNA]</scope>
    <source>
        <strain evidence="2 3">JCM 3331</strain>
    </source>
</reference>
<accession>A0ABV5RFB3</accession>
<sequence>MPIHPSRHRSTRSSERPGVQQAEAALVEHYPRLVRLAYLVLPPSLGRHRRVLAAHAAVQRALPARRTATAGPPVPLRTRVPAQGRGVPSPRHLAAAHVASSAYAWVRLRVLRAALAYGRRPRWWPARIPAPAALRPALPFVRGLRLFPRAGGAEELALDRTLSTVSAAVRAAFALRLLEELTDLEATVLLARAGASDAAGAVRAAGRLGSADRPRTESLLRSAEFDPCTLQTRPSDLLRRRHRLRAVASAAALCVMAGGLVVLAAENGSDGPQDGPARAGSAAVDPAALLRTAATEWADTSRVDFTAWPARGDRARDRDLLGRALRTWGHTPRTVHVSTSPGTLSVPPAQPPRLLYAGEVDGAAVVLFHDGGVRVVRYAEPLTGAGATALDFARTDDADVTTGAAVVVSRRGDGTRFLLAPWVSETTTRDLLAPNAPARSLTVGRDGVTAPVSSPSPGGSCGSWPVMQLRSSERIAENHAFLLTDLGDLAPVHLTYTPLPGKGAPPRGPREATGGPALLSWARTVCSLRALRGSGVRAVNNWAFARQPLPEGGTPADWVCTRADTWQGPGRVLVQFLQPAASLDAPGAVVADRPDTALCSRFGQHVLAGTHWRAPSGRWYVLAAGSRAVNRIEVTGTVRGSADGTTLAVRAPQDAQLELKARLREGGTLSAVR</sequence>
<keyword evidence="3" id="KW-1185">Reference proteome</keyword>
<feature type="region of interest" description="Disordered" evidence="1">
    <location>
        <begin position="1"/>
        <end position="21"/>
    </location>
</feature>
<evidence type="ECO:0000313" key="2">
    <source>
        <dbReference type="EMBL" id="MFB9576544.1"/>
    </source>
</evidence>
<evidence type="ECO:0000256" key="1">
    <source>
        <dbReference type="SAM" id="MobiDB-lite"/>
    </source>
</evidence>
<comment type="caution">
    <text evidence="2">The sequence shown here is derived from an EMBL/GenBank/DDBJ whole genome shotgun (WGS) entry which is preliminary data.</text>
</comment>
<proteinExistence type="predicted"/>
<evidence type="ECO:0008006" key="4">
    <source>
        <dbReference type="Google" id="ProtNLM"/>
    </source>
</evidence>
<gene>
    <name evidence="2" type="ORF">ACFFTL_30735</name>
</gene>
<feature type="region of interest" description="Disordered" evidence="1">
    <location>
        <begin position="68"/>
        <end position="88"/>
    </location>
</feature>
<protein>
    <recommendedName>
        <fullName evidence="4">DNA-directed RNA polymerase specialized sigma24 family protein</fullName>
    </recommendedName>
</protein>
<dbReference type="EMBL" id="JBHMCG010000134">
    <property type="protein sequence ID" value="MFB9576544.1"/>
    <property type="molecule type" value="Genomic_DNA"/>
</dbReference>
<dbReference type="RefSeq" id="WP_345510736.1">
    <property type="nucleotide sequence ID" value="NZ_BAAAXD010000009.1"/>
</dbReference>
<organism evidence="2 3">
    <name type="scientific">Streptomyces yanii</name>
    <dbReference type="NCBI Taxonomy" id="78510"/>
    <lineage>
        <taxon>Bacteria</taxon>
        <taxon>Bacillati</taxon>
        <taxon>Actinomycetota</taxon>
        <taxon>Actinomycetes</taxon>
        <taxon>Kitasatosporales</taxon>
        <taxon>Streptomycetaceae</taxon>
        <taxon>Streptomyces</taxon>
    </lineage>
</organism>
<evidence type="ECO:0000313" key="3">
    <source>
        <dbReference type="Proteomes" id="UP001589710"/>
    </source>
</evidence>